<protein>
    <recommendedName>
        <fullName evidence="2">Aminoacyl-tRNA hydrolase</fullName>
    </recommendedName>
</protein>
<dbReference type="Pfam" id="PF01195">
    <property type="entry name" value="Pept_tRNA_hydro"/>
    <property type="match status" value="1"/>
</dbReference>
<dbReference type="SUPFAM" id="SSF53178">
    <property type="entry name" value="Peptidyl-tRNA hydrolase-like"/>
    <property type="match status" value="1"/>
</dbReference>
<reference evidence="1" key="1">
    <citation type="journal article" date="2014" name="Front. Microbiol.">
        <title>High frequency of phylogenetically diverse reductive dehalogenase-homologous genes in deep subseafloor sedimentary metagenomes.</title>
        <authorList>
            <person name="Kawai M."/>
            <person name="Futagami T."/>
            <person name="Toyoda A."/>
            <person name="Takaki Y."/>
            <person name="Nishi S."/>
            <person name="Hori S."/>
            <person name="Arai W."/>
            <person name="Tsubouchi T."/>
            <person name="Morono Y."/>
            <person name="Uchiyama I."/>
            <person name="Ito T."/>
            <person name="Fujiyama A."/>
            <person name="Inagaki F."/>
            <person name="Takami H."/>
        </authorList>
    </citation>
    <scope>NUCLEOTIDE SEQUENCE</scope>
    <source>
        <strain evidence="1">Expedition CK06-06</strain>
    </source>
</reference>
<evidence type="ECO:0000313" key="1">
    <source>
        <dbReference type="EMBL" id="GAI94931.1"/>
    </source>
</evidence>
<feature type="non-terminal residue" evidence="1">
    <location>
        <position position="1"/>
    </location>
</feature>
<proteinExistence type="predicted"/>
<organism evidence="1">
    <name type="scientific">marine sediment metagenome</name>
    <dbReference type="NCBI Taxonomy" id="412755"/>
    <lineage>
        <taxon>unclassified sequences</taxon>
        <taxon>metagenomes</taxon>
        <taxon>ecological metagenomes</taxon>
    </lineage>
</organism>
<dbReference type="Gene3D" id="3.40.50.1470">
    <property type="entry name" value="Peptidyl-tRNA hydrolase"/>
    <property type="match status" value="1"/>
</dbReference>
<evidence type="ECO:0008006" key="2">
    <source>
        <dbReference type="Google" id="ProtNLM"/>
    </source>
</evidence>
<dbReference type="EMBL" id="BARW01019407">
    <property type="protein sequence ID" value="GAI94931.1"/>
    <property type="molecule type" value="Genomic_DNA"/>
</dbReference>
<dbReference type="GO" id="GO:0004045">
    <property type="term" value="F:peptidyl-tRNA hydrolase activity"/>
    <property type="evidence" value="ECO:0007669"/>
    <property type="project" value="InterPro"/>
</dbReference>
<sequence>SIIADIDSKDFIRIRVGTGRPNKVEDNNWAKEAEIIDYVLSDFTSEEKQIIEAVIPRVGEAIYCLLTEGLTEAMNKYN</sequence>
<name>X1TU77_9ZZZZ</name>
<comment type="caution">
    <text evidence="1">The sequence shown here is derived from an EMBL/GenBank/DDBJ whole genome shotgun (WGS) entry which is preliminary data.</text>
</comment>
<dbReference type="AlphaFoldDB" id="X1TU77"/>
<dbReference type="InterPro" id="IPR001328">
    <property type="entry name" value="Pept_tRNA_hydro"/>
</dbReference>
<accession>X1TU77</accession>
<dbReference type="InterPro" id="IPR036416">
    <property type="entry name" value="Pept_tRNA_hydro_sf"/>
</dbReference>
<gene>
    <name evidence="1" type="ORF">S12H4_32995</name>
</gene>